<dbReference type="Proteomes" id="UP000002358">
    <property type="component" value="Unassembled WGS sequence"/>
</dbReference>
<dbReference type="InterPro" id="IPR043502">
    <property type="entry name" value="DNA/RNA_pol_sf"/>
</dbReference>
<dbReference type="InterPro" id="IPR018061">
    <property type="entry name" value="Retropepsins"/>
</dbReference>
<evidence type="ECO:0000256" key="1">
    <source>
        <dbReference type="ARBA" id="ARBA00022670"/>
    </source>
</evidence>
<feature type="region of interest" description="Disordered" evidence="12">
    <location>
        <begin position="1"/>
        <end position="48"/>
    </location>
</feature>
<evidence type="ECO:0000256" key="6">
    <source>
        <dbReference type="ARBA" id="ARBA00022801"/>
    </source>
</evidence>
<dbReference type="InterPro" id="IPR043128">
    <property type="entry name" value="Rev_trsase/Diguanyl_cyclase"/>
</dbReference>
<feature type="region of interest" description="Disordered" evidence="12">
    <location>
        <begin position="436"/>
        <end position="479"/>
    </location>
</feature>
<feature type="compositionally biased region" description="Basic residues" evidence="12">
    <location>
        <begin position="445"/>
        <end position="458"/>
    </location>
</feature>
<dbReference type="InterPro" id="IPR001584">
    <property type="entry name" value="Integrase_cat-core"/>
</dbReference>
<dbReference type="Pfam" id="PF00078">
    <property type="entry name" value="RVT_1"/>
    <property type="match status" value="1"/>
</dbReference>
<organism evidence="16 17">
    <name type="scientific">Nasonia vitripennis</name>
    <name type="common">Parasitic wasp</name>
    <dbReference type="NCBI Taxonomy" id="7425"/>
    <lineage>
        <taxon>Eukaryota</taxon>
        <taxon>Metazoa</taxon>
        <taxon>Ecdysozoa</taxon>
        <taxon>Arthropoda</taxon>
        <taxon>Hexapoda</taxon>
        <taxon>Insecta</taxon>
        <taxon>Pterygota</taxon>
        <taxon>Neoptera</taxon>
        <taxon>Endopterygota</taxon>
        <taxon>Hymenoptera</taxon>
        <taxon>Apocrita</taxon>
        <taxon>Proctotrupomorpha</taxon>
        <taxon>Chalcidoidea</taxon>
        <taxon>Pteromalidae</taxon>
        <taxon>Pteromalinae</taxon>
        <taxon>Nasonia</taxon>
    </lineage>
</organism>
<dbReference type="PROSITE" id="PS50994">
    <property type="entry name" value="INTEGRASE"/>
    <property type="match status" value="1"/>
</dbReference>
<dbReference type="GO" id="GO:0004519">
    <property type="term" value="F:endonuclease activity"/>
    <property type="evidence" value="ECO:0007669"/>
    <property type="project" value="UniProtKB-KW"/>
</dbReference>
<feature type="compositionally biased region" description="Polar residues" evidence="12">
    <location>
        <begin position="21"/>
        <end position="48"/>
    </location>
</feature>
<evidence type="ECO:0000256" key="5">
    <source>
        <dbReference type="ARBA" id="ARBA00022759"/>
    </source>
</evidence>
<dbReference type="InterPro" id="IPR041577">
    <property type="entry name" value="RT_RNaseH_2"/>
</dbReference>
<evidence type="ECO:0000259" key="15">
    <source>
        <dbReference type="PROSITE" id="PS50994"/>
    </source>
</evidence>
<name>A0A7M7QJV5_NASVI</name>
<dbReference type="InParanoid" id="A0A7M7QJV5"/>
<evidence type="ECO:0000256" key="11">
    <source>
        <dbReference type="ARBA" id="ARBA00023268"/>
    </source>
</evidence>
<dbReference type="PANTHER" id="PTHR37984">
    <property type="entry name" value="PROTEIN CBG26694"/>
    <property type="match status" value="1"/>
</dbReference>
<evidence type="ECO:0000256" key="9">
    <source>
        <dbReference type="ARBA" id="ARBA00022908"/>
    </source>
</evidence>
<dbReference type="CDD" id="cd01647">
    <property type="entry name" value="RT_LTR"/>
    <property type="match status" value="1"/>
</dbReference>
<evidence type="ECO:0000256" key="12">
    <source>
        <dbReference type="SAM" id="MobiDB-lite"/>
    </source>
</evidence>
<feature type="domain" description="Peptidase A2" evidence="13">
    <location>
        <begin position="521"/>
        <end position="593"/>
    </location>
</feature>
<dbReference type="InterPro" id="IPR012337">
    <property type="entry name" value="RNaseH-like_sf"/>
</dbReference>
<dbReference type="FunFam" id="3.10.10.10:FF:000007">
    <property type="entry name" value="Retrovirus-related Pol polyprotein from transposon 17.6-like Protein"/>
    <property type="match status" value="1"/>
</dbReference>
<dbReference type="OrthoDB" id="6382106at2759"/>
<proteinExistence type="predicted"/>
<dbReference type="KEGG" id="nvi:116417689"/>
<keyword evidence="6" id="KW-0378">Hydrolase</keyword>
<dbReference type="GO" id="GO:0003964">
    <property type="term" value="F:RNA-directed DNA polymerase activity"/>
    <property type="evidence" value="ECO:0007669"/>
    <property type="project" value="UniProtKB-KW"/>
</dbReference>
<dbReference type="SMR" id="A0A7M7QJV5"/>
<feature type="region of interest" description="Disordered" evidence="12">
    <location>
        <begin position="1486"/>
        <end position="1543"/>
    </location>
</feature>
<dbReference type="InterPro" id="IPR000477">
    <property type="entry name" value="RT_dom"/>
</dbReference>
<reference evidence="16" key="1">
    <citation type="submission" date="2021-01" db="UniProtKB">
        <authorList>
            <consortium name="EnsemblMetazoa"/>
        </authorList>
    </citation>
    <scope>IDENTIFICATION</scope>
</reference>
<keyword evidence="2" id="KW-0808">Transferase</keyword>
<evidence type="ECO:0000256" key="7">
    <source>
        <dbReference type="ARBA" id="ARBA00022842"/>
    </source>
</evidence>
<dbReference type="SUPFAM" id="SSF53098">
    <property type="entry name" value="Ribonuclease H-like"/>
    <property type="match status" value="1"/>
</dbReference>
<feature type="domain" description="Integrase catalytic" evidence="15">
    <location>
        <begin position="1217"/>
        <end position="1419"/>
    </location>
</feature>
<dbReference type="Gene3D" id="2.40.70.10">
    <property type="entry name" value="Acid Proteases"/>
    <property type="match status" value="1"/>
</dbReference>
<evidence type="ECO:0000313" key="17">
    <source>
        <dbReference type="Proteomes" id="UP000002358"/>
    </source>
</evidence>
<keyword evidence="8" id="KW-0694">RNA-binding</keyword>
<dbReference type="Gene3D" id="3.30.70.270">
    <property type="match status" value="2"/>
</dbReference>
<dbReference type="PROSITE" id="PS00141">
    <property type="entry name" value="ASP_PROTEASE"/>
    <property type="match status" value="1"/>
</dbReference>
<evidence type="ECO:0000259" key="14">
    <source>
        <dbReference type="PROSITE" id="PS50878"/>
    </source>
</evidence>
<keyword evidence="9" id="KW-0229">DNA integration</keyword>
<dbReference type="CDD" id="cd09274">
    <property type="entry name" value="RNase_HI_RT_Ty3"/>
    <property type="match status" value="1"/>
</dbReference>
<dbReference type="GO" id="GO:0003723">
    <property type="term" value="F:RNA binding"/>
    <property type="evidence" value="ECO:0007669"/>
    <property type="project" value="UniProtKB-KW"/>
</dbReference>
<dbReference type="SUPFAM" id="SSF50630">
    <property type="entry name" value="Acid proteases"/>
    <property type="match status" value="1"/>
</dbReference>
<protein>
    <recommendedName>
        <fullName evidence="18">Endonuclease</fullName>
    </recommendedName>
</protein>
<keyword evidence="17" id="KW-1185">Reference proteome</keyword>
<keyword evidence="10" id="KW-0695">RNA-directed DNA polymerase</keyword>
<sequence>MSLFHSPVKTTNTSTSNESTQDATTSDSQPSISPSLTTHVNSGSLPSTSSNTIFDYVEVTNMATGFGQQPNGTANAFQDGFRLPPGTIAGGFDFSGVSQRSNFPTSTSYFWPSSTTSTITNYTGATNKNRPSDGQRRTPNADQILESIDQKIDSKMDEFKRYMEECFASWSQKQPTDHVIENKAVMTTTLTFASSSLATTTTASTTCYSFSSWTPNVFGNIPSTGHTFQPDLPFASRSNSGADFQQRNQFQGNSMLGQPHCLQMTPSTKHLQFWNFHKHDPQGWFKQLEGLFLTHNVHDDEAKFNFVGTRLSQDIHHELQYKMNTLTPEQQLDRLFKGLEIGCKRPSDFLAELLSLAQDGVPRDTVISLWKSRLPAQIRLMVWNYKEEAELVKSADMAFDILQQSHNISALNDNNQPAAYPVDKFEQLLAALQKTINPEQQGRSRPNKRHNRSRTNSKNRRDSTSGRSKSKPRYSNNTNFCTFHRKFGKEARKLKNPAVEETDSRSNLTARLHVRDNLSNEVFLIDTGADISVVPKPDNWQGKPADLKLYAVNGSTINIYGVKRRELDVGLPYKIAWNFTIADVPHSIIGADLLKHYHLLPDLKLKRLVDGNQFTHAPAFVKSVQPVQISFLAPNHKYAHIVNKYPQVFGPDQFRTVKKRGVFHHIVTKGQPVSQRARPLAPAKLKAAKKEFRKWCELGICRPSNSAWASPLHMAPKKNNQWRPCGDFRKLNLITVPDRYPIPHMHDCMTFCHGKKIFSALDLRQAYHQIPVAPEDVPKTAIITPFGLYEFLVMTFGFRNASQTFQRYIHSALGDLDFVFVYLDDILIASTSEEEHQKHLDIVLNRLNEYELQVNLEKCSLGVSELVFLGHLITPNGFKPNLEKVKAIQEFPLPRTIEELRRFLGLVNSYRRLLAHAAETQRPLNEFLKGAKKKDKRPVPWTPEAEAAFRKCKEDLINLAFTAFPSENAELRLITDASDTAMGAALEQRSDDAWQPLAFFSQKFSPAQMKYATYDRELTAIYEAIRYFHHYLEGAEFKIHTDHKPLIYALQQSHDKMPAIRSRRLSYIAQYNTEILYLPGEENDVADALSRINAFTSPAFFNWSDPELLADPQVREVLANINAFKLPTLFDAKQLSEEQGKDEELKEILQTPDHPLKLRKLTWGSAHAAFYCDIYEDVIRPYLPKKLIKEVFNNFHSPSHPGVSHNPTHPPAFLPRHFIAPDARFDHVHLDLVGPFAHSNGYTHLLTIIDRYTRWPEAITITDTTAATVARAFHDNWICRYGLPTTITTDQGAQFESKLFSELLSILGINRIRTSSYHPASNGMVERLHRDIKSALMCHGDNQNWVRLLPTVMLGLRTRIRLDTDASPADLVFGKSMRIPGDFSPFTNEEPNVRVFYNEFRDYMRQLRPVPVNHKTATKPFTHQGLDTCTHVWLQEKPIKPALTRPYTGPHKIISRNLANHTFNIYKDGTVKTVNIERVKPAFILQDDPDGTKENTTPEPIRIPSPTDINRVQPADDTRPAPLTTDPVDHPIPSPQPHTPKRTKFVPNILKRNRHSDSILLQNVTSKKRISFARKPQVRTFVSETQPKNKLDLVYIVNTLREIFSR</sequence>
<keyword evidence="7" id="KW-0460">Magnesium</keyword>
<dbReference type="CDD" id="cd06094">
    <property type="entry name" value="RP_Saci_like"/>
    <property type="match status" value="1"/>
</dbReference>
<dbReference type="PROSITE" id="PS50878">
    <property type="entry name" value="RT_POL"/>
    <property type="match status" value="1"/>
</dbReference>
<dbReference type="PANTHER" id="PTHR37984:SF5">
    <property type="entry name" value="PROTEIN NYNRIN-LIKE"/>
    <property type="match status" value="1"/>
</dbReference>
<dbReference type="Gene3D" id="3.10.10.10">
    <property type="entry name" value="HIV Type 1 Reverse Transcriptase, subunit A, domain 1"/>
    <property type="match status" value="1"/>
</dbReference>
<accession>A0A7M7QJV5</accession>
<dbReference type="GO" id="GO:0004190">
    <property type="term" value="F:aspartic-type endopeptidase activity"/>
    <property type="evidence" value="ECO:0007669"/>
    <property type="project" value="InterPro"/>
</dbReference>
<dbReference type="InterPro" id="IPR036397">
    <property type="entry name" value="RNaseH_sf"/>
</dbReference>
<dbReference type="InterPro" id="IPR050951">
    <property type="entry name" value="Retrovirus_Pol_polyprotein"/>
</dbReference>
<keyword evidence="3" id="KW-0548">Nucleotidyltransferase</keyword>
<dbReference type="InterPro" id="IPR001969">
    <property type="entry name" value="Aspartic_peptidase_AS"/>
</dbReference>
<evidence type="ECO:0008006" key="18">
    <source>
        <dbReference type="Google" id="ProtNLM"/>
    </source>
</evidence>
<keyword evidence="11" id="KW-0511">Multifunctional enzyme</keyword>
<dbReference type="FunFam" id="3.30.420.10:FF:000032">
    <property type="entry name" value="Retrovirus-related Pol polyprotein from transposon 297-like Protein"/>
    <property type="match status" value="1"/>
</dbReference>
<evidence type="ECO:0000256" key="10">
    <source>
        <dbReference type="ARBA" id="ARBA00022918"/>
    </source>
</evidence>
<dbReference type="PROSITE" id="PS50175">
    <property type="entry name" value="ASP_PROT_RETROV"/>
    <property type="match status" value="1"/>
</dbReference>
<dbReference type="InterPro" id="IPR021109">
    <property type="entry name" value="Peptidase_aspartic_dom_sf"/>
</dbReference>
<dbReference type="Pfam" id="PF00665">
    <property type="entry name" value="rve"/>
    <property type="match status" value="1"/>
</dbReference>
<dbReference type="InterPro" id="IPR034132">
    <property type="entry name" value="RP_Saci-like"/>
</dbReference>
<dbReference type="Pfam" id="PF00077">
    <property type="entry name" value="RVP"/>
    <property type="match status" value="1"/>
</dbReference>
<feature type="compositionally biased region" description="Low complexity" evidence="12">
    <location>
        <begin position="10"/>
        <end position="20"/>
    </location>
</feature>
<dbReference type="Gene3D" id="3.30.420.10">
    <property type="entry name" value="Ribonuclease H-like superfamily/Ribonuclease H"/>
    <property type="match status" value="1"/>
</dbReference>
<dbReference type="GeneID" id="116417689"/>
<dbReference type="SUPFAM" id="SSF56672">
    <property type="entry name" value="DNA/RNA polymerases"/>
    <property type="match status" value="1"/>
</dbReference>
<dbReference type="RefSeq" id="XP_031787972.1">
    <property type="nucleotide sequence ID" value="XM_031932112.1"/>
</dbReference>
<evidence type="ECO:0000259" key="13">
    <source>
        <dbReference type="PROSITE" id="PS50175"/>
    </source>
</evidence>
<dbReference type="EnsemblMetazoa" id="XM_031932112">
    <property type="protein sequence ID" value="XP_031787972"/>
    <property type="gene ID" value="LOC116417689"/>
</dbReference>
<keyword evidence="5" id="KW-0255">Endonuclease</keyword>
<keyword evidence="4" id="KW-0540">Nuclease</keyword>
<dbReference type="InterPro" id="IPR001995">
    <property type="entry name" value="Peptidase_A2_cat"/>
</dbReference>
<evidence type="ECO:0000256" key="2">
    <source>
        <dbReference type="ARBA" id="ARBA00022679"/>
    </source>
</evidence>
<dbReference type="GO" id="GO:0006508">
    <property type="term" value="P:proteolysis"/>
    <property type="evidence" value="ECO:0007669"/>
    <property type="project" value="UniProtKB-KW"/>
</dbReference>
<evidence type="ECO:0000256" key="4">
    <source>
        <dbReference type="ARBA" id="ARBA00022722"/>
    </source>
</evidence>
<dbReference type="GO" id="GO:0042575">
    <property type="term" value="C:DNA polymerase complex"/>
    <property type="evidence" value="ECO:0007669"/>
    <property type="project" value="UniProtKB-ARBA"/>
</dbReference>
<evidence type="ECO:0000256" key="3">
    <source>
        <dbReference type="ARBA" id="ARBA00022695"/>
    </source>
</evidence>
<feature type="domain" description="Reverse transcriptase" evidence="14">
    <location>
        <begin position="696"/>
        <end position="873"/>
    </location>
</feature>
<keyword evidence="1" id="KW-0645">Protease</keyword>
<evidence type="ECO:0000313" key="16">
    <source>
        <dbReference type="EnsemblMetazoa" id="XP_031787972"/>
    </source>
</evidence>
<dbReference type="GO" id="GO:0015074">
    <property type="term" value="P:DNA integration"/>
    <property type="evidence" value="ECO:0007669"/>
    <property type="project" value="UniProtKB-KW"/>
</dbReference>
<dbReference type="Pfam" id="PF17919">
    <property type="entry name" value="RT_RNaseH_2"/>
    <property type="match status" value="1"/>
</dbReference>
<evidence type="ECO:0000256" key="8">
    <source>
        <dbReference type="ARBA" id="ARBA00022884"/>
    </source>
</evidence>